<evidence type="ECO:0000313" key="1">
    <source>
        <dbReference type="EMBL" id="PZE17853.1"/>
    </source>
</evidence>
<sequence length="151" mass="17936">MIMRWKIVEWLTIQATNLSDFLLRNRSWKYQYSDYVDLPKNTIGYHYYAYLRKNKLTYKPNLIKHDIKHILLGYGMKMPGEMEIVAFLIGNKSYNKVGVLYLFTCLLIVPEYLPQLVQHYKRGKNATCLREINLEDIIDKDLTTVRIALNI</sequence>
<protein>
    <recommendedName>
        <fullName evidence="3">Ubiquinone biosynthesis protein COQ4</fullName>
    </recommendedName>
</protein>
<evidence type="ECO:0000313" key="2">
    <source>
        <dbReference type="Proteomes" id="UP000249248"/>
    </source>
</evidence>
<proteinExistence type="predicted"/>
<accession>A0A2W1NFH6</accession>
<comment type="caution">
    <text evidence="1">The sequence shown here is derived from an EMBL/GenBank/DDBJ whole genome shotgun (WGS) entry which is preliminary data.</text>
</comment>
<dbReference type="Proteomes" id="UP000249248">
    <property type="component" value="Unassembled WGS sequence"/>
</dbReference>
<gene>
    <name evidence="1" type="ORF">DNU06_04335</name>
</gene>
<reference evidence="1 2" key="1">
    <citation type="submission" date="2018-06" db="EMBL/GenBank/DDBJ databases">
        <title>The draft genome sequence of Crocinitomix sp. SM1701.</title>
        <authorList>
            <person name="Zhang X."/>
        </authorList>
    </citation>
    <scope>NUCLEOTIDE SEQUENCE [LARGE SCALE GENOMIC DNA]</scope>
    <source>
        <strain evidence="1 2">SM1701</strain>
    </source>
</reference>
<evidence type="ECO:0008006" key="3">
    <source>
        <dbReference type="Google" id="ProtNLM"/>
    </source>
</evidence>
<organism evidence="1 2">
    <name type="scientific">Putridiphycobacter roseus</name>
    <dbReference type="NCBI Taxonomy" id="2219161"/>
    <lineage>
        <taxon>Bacteria</taxon>
        <taxon>Pseudomonadati</taxon>
        <taxon>Bacteroidota</taxon>
        <taxon>Flavobacteriia</taxon>
        <taxon>Flavobacteriales</taxon>
        <taxon>Crocinitomicaceae</taxon>
        <taxon>Putridiphycobacter</taxon>
    </lineage>
</organism>
<dbReference type="EMBL" id="QKSB01000002">
    <property type="protein sequence ID" value="PZE17853.1"/>
    <property type="molecule type" value="Genomic_DNA"/>
</dbReference>
<dbReference type="AlphaFoldDB" id="A0A2W1NFH6"/>
<keyword evidence="2" id="KW-1185">Reference proteome</keyword>
<name>A0A2W1NFH6_9FLAO</name>